<organism evidence="1 2">
    <name type="scientific">Halotalea alkalilenta</name>
    <dbReference type="NCBI Taxonomy" id="376489"/>
    <lineage>
        <taxon>Bacteria</taxon>
        <taxon>Pseudomonadati</taxon>
        <taxon>Pseudomonadota</taxon>
        <taxon>Gammaproteobacteria</taxon>
        <taxon>Oceanospirillales</taxon>
        <taxon>Halomonadaceae</taxon>
        <taxon>Halotalea</taxon>
    </lineage>
</organism>
<dbReference type="RefSeq" id="WP_064123692.1">
    <property type="nucleotide sequence ID" value="NZ_CP015243.1"/>
</dbReference>
<reference evidence="1 2" key="1">
    <citation type="submission" date="2016-04" db="EMBL/GenBank/DDBJ databases">
        <title>Complete Genome Sequence of Halotalea alkalilenta IHB B 13600.</title>
        <authorList>
            <person name="Swarnkar M.K."/>
            <person name="Sharma A."/>
            <person name="Kaushal K."/>
            <person name="Soni R."/>
            <person name="Rana S."/>
            <person name="Singh A.K."/>
            <person name="Gulati A."/>
        </authorList>
    </citation>
    <scope>NUCLEOTIDE SEQUENCE [LARGE SCALE GENOMIC DNA]</scope>
    <source>
        <strain evidence="1 2">IHB B 13600</strain>
    </source>
</reference>
<evidence type="ECO:0000313" key="2">
    <source>
        <dbReference type="Proteomes" id="UP000077875"/>
    </source>
</evidence>
<dbReference type="AlphaFoldDB" id="A0A172YI37"/>
<sequence>MDSLPLRWAVPPSGHSDAAIVVATPSARLLAALVDALVDDPCTALLVVDDPERLYELRASAVLTQALEPLGRQAVLLMPACDDHAALFWLGGVVGHRVIELDGETRAEALIEARWRWHGEAPPPTC</sequence>
<dbReference type="Proteomes" id="UP000077875">
    <property type="component" value="Chromosome"/>
</dbReference>
<accession>A0A172YI37</accession>
<dbReference type="KEGG" id="haa:A5892_16330"/>
<evidence type="ECO:0000313" key="1">
    <source>
        <dbReference type="EMBL" id="ANF58836.1"/>
    </source>
</evidence>
<dbReference type="STRING" id="376489.A5892_16330"/>
<keyword evidence="2" id="KW-1185">Reference proteome</keyword>
<protein>
    <submittedName>
        <fullName evidence="1">Uncharacterized protein</fullName>
    </submittedName>
</protein>
<name>A0A172YI37_9GAMM</name>
<dbReference type="EMBL" id="CP015243">
    <property type="protein sequence ID" value="ANF58836.1"/>
    <property type="molecule type" value="Genomic_DNA"/>
</dbReference>
<proteinExistence type="predicted"/>
<gene>
    <name evidence="1" type="ORF">A5892_16330</name>
</gene>